<keyword evidence="1" id="KW-0378">Hydrolase</keyword>
<dbReference type="GO" id="GO:0008233">
    <property type="term" value="F:peptidase activity"/>
    <property type="evidence" value="ECO:0007669"/>
    <property type="project" value="UniProtKB-KW"/>
</dbReference>
<dbReference type="GO" id="GO:0051603">
    <property type="term" value="P:proteolysis involved in protein catabolic process"/>
    <property type="evidence" value="ECO:0007669"/>
    <property type="project" value="TreeGrafter"/>
</dbReference>
<dbReference type="InterPro" id="IPR027417">
    <property type="entry name" value="P-loop_NTPase"/>
</dbReference>
<dbReference type="AlphaFoldDB" id="A0A699I992"/>
<dbReference type="Gene3D" id="3.40.50.300">
    <property type="entry name" value="P-loop containing nucleotide triphosphate hydrolases"/>
    <property type="match status" value="1"/>
</dbReference>
<name>A0A699I992_TANCI</name>
<feature type="non-terminal residue" evidence="1">
    <location>
        <position position="1"/>
    </location>
</feature>
<organism evidence="1">
    <name type="scientific">Tanacetum cinerariifolium</name>
    <name type="common">Dalmatian daisy</name>
    <name type="synonym">Chrysanthemum cinerariifolium</name>
    <dbReference type="NCBI Taxonomy" id="118510"/>
    <lineage>
        <taxon>Eukaryota</taxon>
        <taxon>Viridiplantae</taxon>
        <taxon>Streptophyta</taxon>
        <taxon>Embryophyta</taxon>
        <taxon>Tracheophyta</taxon>
        <taxon>Spermatophyta</taxon>
        <taxon>Magnoliopsida</taxon>
        <taxon>eudicotyledons</taxon>
        <taxon>Gunneridae</taxon>
        <taxon>Pentapetalae</taxon>
        <taxon>asterids</taxon>
        <taxon>campanulids</taxon>
        <taxon>Asterales</taxon>
        <taxon>Asteraceae</taxon>
        <taxon>Asteroideae</taxon>
        <taxon>Anthemideae</taxon>
        <taxon>Anthemidinae</taxon>
        <taxon>Tanacetum</taxon>
    </lineage>
</organism>
<dbReference type="PANTHER" id="PTHR48102">
    <property type="entry name" value="ATP-DEPENDENT CLP PROTEASE ATP-BINDING SUBUNIT CLPX-LIKE, MITOCHONDRIAL-RELATED"/>
    <property type="match status" value="1"/>
</dbReference>
<dbReference type="EMBL" id="BKCJ010262594">
    <property type="protein sequence ID" value="GEZ29914.1"/>
    <property type="molecule type" value="Genomic_DNA"/>
</dbReference>
<dbReference type="GO" id="GO:0005524">
    <property type="term" value="F:ATP binding"/>
    <property type="evidence" value="ECO:0007669"/>
    <property type="project" value="TreeGrafter"/>
</dbReference>
<dbReference type="GO" id="GO:0005759">
    <property type="term" value="C:mitochondrial matrix"/>
    <property type="evidence" value="ECO:0007669"/>
    <property type="project" value="TreeGrafter"/>
</dbReference>
<comment type="caution">
    <text evidence="1">The sequence shown here is derived from an EMBL/GenBank/DDBJ whole genome shotgun (WGS) entry which is preliminary data.</text>
</comment>
<dbReference type="InterPro" id="IPR050052">
    <property type="entry name" value="ATP-dep_Clp_protease_ClpX"/>
</dbReference>
<gene>
    <name evidence="1" type="ORF">Tci_501887</name>
</gene>
<sequence length="223" mass="24782">VAEFNVQAAQQGMVYIDEVVKITKKAESLTLADVSGKGVQQALLKMLEGIISNYACENFIKEQIITESQTQLLDSTIIDSSSLAPITTDNQKKTMHIQWISTKIRILDDEAQFQDSIRGKTTARVLEKATDIGEGGYGIKAHRKIKGGSNGLYMYAGPHGTKKRSWKAIQEIVPNERFSEIVTHWFTLIVLSALRHSGNENMLGLVILILRKHQKGMEVPISS</sequence>
<dbReference type="PANTHER" id="PTHR48102:SF7">
    <property type="entry name" value="ATP-DEPENDENT CLP PROTEASE ATP-BINDING SUBUNIT CLPX-LIKE, MITOCHONDRIAL"/>
    <property type="match status" value="1"/>
</dbReference>
<dbReference type="GO" id="GO:0016887">
    <property type="term" value="F:ATP hydrolysis activity"/>
    <property type="evidence" value="ECO:0007669"/>
    <property type="project" value="TreeGrafter"/>
</dbReference>
<keyword evidence="1" id="KW-0645">Protease</keyword>
<accession>A0A699I992</accession>
<proteinExistence type="predicted"/>
<protein>
    <submittedName>
        <fullName evidence="1">Clp protease regulatory subunit CLPX3, mitochondrial</fullName>
    </submittedName>
</protein>
<reference evidence="1" key="1">
    <citation type="journal article" date="2019" name="Sci. Rep.">
        <title>Draft genome of Tanacetum cinerariifolium, the natural source of mosquito coil.</title>
        <authorList>
            <person name="Yamashiro T."/>
            <person name="Shiraishi A."/>
            <person name="Satake H."/>
            <person name="Nakayama K."/>
        </authorList>
    </citation>
    <scope>NUCLEOTIDE SEQUENCE</scope>
</reference>
<evidence type="ECO:0000313" key="1">
    <source>
        <dbReference type="EMBL" id="GEZ29914.1"/>
    </source>
</evidence>